<gene>
    <name evidence="3" type="primary">LOC103032278</name>
</gene>
<feature type="region of interest" description="Disordered" evidence="1">
    <location>
        <begin position="50"/>
        <end position="72"/>
    </location>
</feature>
<sequence>MLSRIINNIHKTLLCRKDEFQAKLYSLKLRVQASFPISLAPRKAADEYNPVSLRQKSKKKSQRGNATMSRRRVSVRELDPVDHQGWLYRKNEGKGFLGIKWKKYWFVLKKTSLYWYTNQLAEKAEGYINLTDFLIDRAMECKKKYAIKACHPKVMIFYFAAESNEEMNLWLNKLGLASIQYEPTESHHPAECYSEASDHEEAESTDAPPPPYSEQLNHGSVIMNSPPGTGLSGSLLPPYSSPVPSEATPSSPVSTMTSHSSVSSLAKHRQSWLDLVSQAAPAAAETVVCSAQVHTQRTTVEEALRCSEASAAAASPDPLLRRVRTEPTEQVLLRPRENLTSNDHNGEESITDEMEKLYKDLKRASLSPIGERRPSSKREFRASFVKRCKNQTVNEKLHVIRTLNSTLKAKEADVLTLDQILADPSLTADKFRQWKEDNIVLLQEIQLRRSALTEPHEHLVLTAAAPPLTETSV</sequence>
<dbReference type="InterPro" id="IPR051566">
    <property type="entry name" value="CNKSR"/>
</dbReference>
<name>A0A8B9HPK0_ASTMX</name>
<evidence type="ECO:0000259" key="2">
    <source>
        <dbReference type="PROSITE" id="PS50003"/>
    </source>
</evidence>
<dbReference type="PANTHER" id="PTHR12844:SF17">
    <property type="entry name" value="CONNECTOR ENHANCER OF KINASE SUPPRESSOR OF RAS 3"/>
    <property type="match status" value="1"/>
</dbReference>
<feature type="domain" description="PH" evidence="2">
    <location>
        <begin position="80"/>
        <end position="179"/>
    </location>
</feature>
<dbReference type="Pfam" id="PF00169">
    <property type="entry name" value="PH"/>
    <property type="match status" value="1"/>
</dbReference>
<proteinExistence type="predicted"/>
<feature type="region of interest" description="Disordered" evidence="1">
    <location>
        <begin position="188"/>
        <end position="262"/>
    </location>
</feature>
<feature type="compositionally biased region" description="Low complexity" evidence="1">
    <location>
        <begin position="225"/>
        <end position="262"/>
    </location>
</feature>
<reference evidence="3" key="1">
    <citation type="submission" date="2025-08" db="UniProtKB">
        <authorList>
            <consortium name="Ensembl"/>
        </authorList>
    </citation>
    <scope>IDENTIFICATION</scope>
</reference>
<dbReference type="SMART" id="SM00233">
    <property type="entry name" value="PH"/>
    <property type="match status" value="1"/>
</dbReference>
<dbReference type="Proteomes" id="UP000694621">
    <property type="component" value="Unplaced"/>
</dbReference>
<evidence type="ECO:0000256" key="1">
    <source>
        <dbReference type="SAM" id="MobiDB-lite"/>
    </source>
</evidence>
<organism evidence="3 4">
    <name type="scientific">Astyanax mexicanus</name>
    <name type="common">Blind cave fish</name>
    <name type="synonym">Astyanax fasciatus mexicanus</name>
    <dbReference type="NCBI Taxonomy" id="7994"/>
    <lineage>
        <taxon>Eukaryota</taxon>
        <taxon>Metazoa</taxon>
        <taxon>Chordata</taxon>
        <taxon>Craniata</taxon>
        <taxon>Vertebrata</taxon>
        <taxon>Euteleostomi</taxon>
        <taxon>Actinopterygii</taxon>
        <taxon>Neopterygii</taxon>
        <taxon>Teleostei</taxon>
        <taxon>Ostariophysi</taxon>
        <taxon>Characiformes</taxon>
        <taxon>Characoidei</taxon>
        <taxon>Acestrorhamphidae</taxon>
        <taxon>Acestrorhamphinae</taxon>
        <taxon>Astyanax</taxon>
    </lineage>
</organism>
<accession>A0A8B9HPK0</accession>
<dbReference type="PANTHER" id="PTHR12844">
    <property type="entry name" value="CONNECTOR ENCHANCER OF KINASE SUPPRESSOR OF RAS"/>
    <property type="match status" value="1"/>
</dbReference>
<dbReference type="Gene3D" id="2.30.29.30">
    <property type="entry name" value="Pleckstrin-homology domain (PH domain)/Phosphotyrosine-binding domain (PTB)"/>
    <property type="match status" value="1"/>
</dbReference>
<dbReference type="PROSITE" id="PS50003">
    <property type="entry name" value="PH_DOMAIN"/>
    <property type="match status" value="1"/>
</dbReference>
<dbReference type="InterPro" id="IPR001849">
    <property type="entry name" value="PH_domain"/>
</dbReference>
<evidence type="ECO:0000313" key="3">
    <source>
        <dbReference type="Ensembl" id="ENSAMXP00005014951.1"/>
    </source>
</evidence>
<dbReference type="AlphaFoldDB" id="A0A8B9HPK0"/>
<dbReference type="SUPFAM" id="SSF50729">
    <property type="entry name" value="PH domain-like"/>
    <property type="match status" value="1"/>
</dbReference>
<protein>
    <recommendedName>
        <fullName evidence="2">PH domain-containing protein</fullName>
    </recommendedName>
</protein>
<dbReference type="InterPro" id="IPR011993">
    <property type="entry name" value="PH-like_dom_sf"/>
</dbReference>
<evidence type="ECO:0000313" key="4">
    <source>
        <dbReference type="Proteomes" id="UP000694621"/>
    </source>
</evidence>
<dbReference type="Ensembl" id="ENSAMXT00005016538.1">
    <property type="protein sequence ID" value="ENSAMXP00005014951.1"/>
    <property type="gene ID" value="ENSAMXG00005007700.1"/>
</dbReference>